<keyword evidence="2" id="KW-1185">Reference proteome</keyword>
<evidence type="ECO:0000313" key="1">
    <source>
        <dbReference type="EMBL" id="MED6110704.1"/>
    </source>
</evidence>
<gene>
    <name evidence="1" type="ORF">PIB30_045342</name>
</gene>
<dbReference type="Proteomes" id="UP001341840">
    <property type="component" value="Unassembled WGS sequence"/>
</dbReference>
<reference evidence="1 2" key="1">
    <citation type="journal article" date="2023" name="Plants (Basel)">
        <title>Bridging the Gap: Combining Genomics and Transcriptomics Approaches to Understand Stylosanthes scabra, an Orphan Legume from the Brazilian Caatinga.</title>
        <authorList>
            <person name="Ferreira-Neto J.R.C."/>
            <person name="da Silva M.D."/>
            <person name="Binneck E."/>
            <person name="de Melo N.F."/>
            <person name="da Silva R.H."/>
            <person name="de Melo A.L.T.M."/>
            <person name="Pandolfi V."/>
            <person name="Bustamante F.O."/>
            <person name="Brasileiro-Vidal A.C."/>
            <person name="Benko-Iseppon A.M."/>
        </authorList>
    </citation>
    <scope>NUCLEOTIDE SEQUENCE [LARGE SCALE GENOMIC DNA]</scope>
    <source>
        <tissue evidence="1">Leaves</tissue>
    </source>
</reference>
<evidence type="ECO:0000313" key="2">
    <source>
        <dbReference type="Proteomes" id="UP001341840"/>
    </source>
</evidence>
<name>A0ABU6QHM2_9FABA</name>
<proteinExistence type="predicted"/>
<sequence>MGGTNPVQNVLCVHNNVVPRSQQNSSKSRVTGKNSPCLQIGGFSAAWCMCTIARCASSSAGARKLRAQPLGLAWAAPVLLVSCLHSFKAAWAALLVLVQPASNSTSNNPFFLAFLHESFASNALFSLSKSFLNP</sequence>
<comment type="caution">
    <text evidence="1">The sequence shown here is derived from an EMBL/GenBank/DDBJ whole genome shotgun (WGS) entry which is preliminary data.</text>
</comment>
<dbReference type="EMBL" id="JASCZI010000276">
    <property type="protein sequence ID" value="MED6110704.1"/>
    <property type="molecule type" value="Genomic_DNA"/>
</dbReference>
<organism evidence="1 2">
    <name type="scientific">Stylosanthes scabra</name>
    <dbReference type="NCBI Taxonomy" id="79078"/>
    <lineage>
        <taxon>Eukaryota</taxon>
        <taxon>Viridiplantae</taxon>
        <taxon>Streptophyta</taxon>
        <taxon>Embryophyta</taxon>
        <taxon>Tracheophyta</taxon>
        <taxon>Spermatophyta</taxon>
        <taxon>Magnoliopsida</taxon>
        <taxon>eudicotyledons</taxon>
        <taxon>Gunneridae</taxon>
        <taxon>Pentapetalae</taxon>
        <taxon>rosids</taxon>
        <taxon>fabids</taxon>
        <taxon>Fabales</taxon>
        <taxon>Fabaceae</taxon>
        <taxon>Papilionoideae</taxon>
        <taxon>50 kb inversion clade</taxon>
        <taxon>dalbergioids sensu lato</taxon>
        <taxon>Dalbergieae</taxon>
        <taxon>Pterocarpus clade</taxon>
        <taxon>Stylosanthes</taxon>
    </lineage>
</organism>
<protein>
    <submittedName>
        <fullName evidence="1">Uncharacterized protein</fullName>
    </submittedName>
</protein>
<accession>A0ABU6QHM2</accession>